<evidence type="ECO:0000256" key="8">
    <source>
        <dbReference type="RuleBase" id="RU366043"/>
    </source>
</evidence>
<gene>
    <name evidence="9" type="ORF">F3Y22_tig00004620pilonHSYRG00032</name>
</gene>
<keyword evidence="10" id="KW-1185">Reference proteome</keyword>
<comment type="similarity">
    <text evidence="2 8">Belongs to the methyltransferase superfamily.</text>
</comment>
<protein>
    <recommendedName>
        <fullName evidence="8">Methyltransferase</fullName>
        <ecNumber evidence="8">2.1.1.-</ecNumber>
    </recommendedName>
</protein>
<reference evidence="9" key="1">
    <citation type="submission" date="2019-09" db="EMBL/GenBank/DDBJ databases">
        <title>Draft genome information of white flower Hibiscus syriacus.</title>
        <authorList>
            <person name="Kim Y.-M."/>
        </authorList>
    </citation>
    <scope>NUCLEOTIDE SEQUENCE [LARGE SCALE GENOMIC DNA]</scope>
    <source>
        <strain evidence="9">YM2019G1</strain>
    </source>
</reference>
<keyword evidence="4 8" id="KW-0808">Transferase</keyword>
<evidence type="ECO:0000256" key="3">
    <source>
        <dbReference type="ARBA" id="ARBA00022603"/>
    </source>
</evidence>
<dbReference type="PANTHER" id="PTHR10108">
    <property type="entry name" value="SAM-DEPENDENT METHYLTRANSFERASE"/>
    <property type="match status" value="1"/>
</dbReference>
<keyword evidence="5 8" id="KW-0735">Signal-anchor</keyword>
<comment type="subcellular location">
    <subcellularLocation>
        <location evidence="7">Endomembrane system</location>
        <topology evidence="7">Single-pass membrane protein</topology>
    </subcellularLocation>
    <subcellularLocation>
        <location evidence="1 8">Membrane</location>
        <topology evidence="1 8">Single-pass type II membrane protein</topology>
    </subcellularLocation>
</comment>
<dbReference type="GO" id="GO:0032259">
    <property type="term" value="P:methylation"/>
    <property type="evidence" value="ECO:0007669"/>
    <property type="project" value="UniProtKB-KW"/>
</dbReference>
<keyword evidence="6 8" id="KW-0325">Glycoprotein</keyword>
<dbReference type="SUPFAM" id="SSF53335">
    <property type="entry name" value="S-adenosyl-L-methionine-dependent methyltransferases"/>
    <property type="match status" value="1"/>
</dbReference>
<dbReference type="InterPro" id="IPR004159">
    <property type="entry name" value="Put_SAM_MeTrfase"/>
</dbReference>
<dbReference type="PANTHER" id="PTHR10108:SF899">
    <property type="entry name" value="PECTIN METHYLTRANSFERASE QUA2-RELATED"/>
    <property type="match status" value="1"/>
</dbReference>
<name>A0A6A3CG66_HIBSY</name>
<organism evidence="9 10">
    <name type="scientific">Hibiscus syriacus</name>
    <name type="common">Rose of Sharon</name>
    <dbReference type="NCBI Taxonomy" id="106335"/>
    <lineage>
        <taxon>Eukaryota</taxon>
        <taxon>Viridiplantae</taxon>
        <taxon>Streptophyta</taxon>
        <taxon>Embryophyta</taxon>
        <taxon>Tracheophyta</taxon>
        <taxon>Spermatophyta</taxon>
        <taxon>Magnoliopsida</taxon>
        <taxon>eudicotyledons</taxon>
        <taxon>Gunneridae</taxon>
        <taxon>Pentapetalae</taxon>
        <taxon>rosids</taxon>
        <taxon>malvids</taxon>
        <taxon>Malvales</taxon>
        <taxon>Malvaceae</taxon>
        <taxon>Malvoideae</taxon>
        <taxon>Hibiscus</taxon>
    </lineage>
</organism>
<dbReference type="GO" id="GO:0012505">
    <property type="term" value="C:endomembrane system"/>
    <property type="evidence" value="ECO:0007669"/>
    <property type="project" value="UniProtKB-SubCell"/>
</dbReference>
<dbReference type="GO" id="GO:0008168">
    <property type="term" value="F:methyltransferase activity"/>
    <property type="evidence" value="ECO:0007669"/>
    <property type="project" value="UniProtKB-UniRule"/>
</dbReference>
<keyword evidence="3 8" id="KW-0489">Methyltransferase</keyword>
<sequence length="408" mass="47395">MCARDGIFFIEVDRVLKPGGYFVWTSPLTNVQSFLRNKEKQKRWNFVRDFAENLCWELLSQQDETVLWKKTSKRNCYNSRKPGSGPPICSKGQDIESSYYRPLQNCIGGTHSRRWLPIEERPTWPSRSNLNKNELVLYGIHSEELNEDTANYKTAVRNYWSLLSPLIFSDHPKRPGKSVWVMNVVSTSGPNNLSLILDRGYVGVLHDWCEAFPTYPRTYDMVHAEGLISLESSQHGRCTMLFIFTEINRLLHPEGWVIIRDTANNTVEVGCQSLDIPYVLNRKKKEKVNLDETNDDDNSYGAIVKDDLQNKQVLMAVQFLFPPKIGRRMLVWFVLKLIVRNLFIRRDSGSNTMSMKRLRGTFMQWYRDSQQQSPSLSGQSSNECCNLRVLDRRFLTSNVREGDDRWAT</sequence>
<dbReference type="EMBL" id="VEPZ02000269">
    <property type="protein sequence ID" value="KAE8728305.1"/>
    <property type="molecule type" value="Genomic_DNA"/>
</dbReference>
<dbReference type="Pfam" id="PF03141">
    <property type="entry name" value="Methyltransf_29"/>
    <property type="match status" value="1"/>
</dbReference>
<dbReference type="AlphaFoldDB" id="A0A6A3CG66"/>
<dbReference type="GO" id="GO:0005737">
    <property type="term" value="C:cytoplasm"/>
    <property type="evidence" value="ECO:0007669"/>
    <property type="project" value="TreeGrafter"/>
</dbReference>
<evidence type="ECO:0000256" key="6">
    <source>
        <dbReference type="ARBA" id="ARBA00023180"/>
    </source>
</evidence>
<keyword evidence="5 8" id="KW-0812">Transmembrane</keyword>
<evidence type="ECO:0000256" key="4">
    <source>
        <dbReference type="ARBA" id="ARBA00022679"/>
    </source>
</evidence>
<dbReference type="InterPro" id="IPR029063">
    <property type="entry name" value="SAM-dependent_MTases_sf"/>
</dbReference>
<dbReference type="EC" id="2.1.1.-" evidence="8"/>
<evidence type="ECO:0000313" key="10">
    <source>
        <dbReference type="Proteomes" id="UP000436088"/>
    </source>
</evidence>
<evidence type="ECO:0000256" key="1">
    <source>
        <dbReference type="ARBA" id="ARBA00004606"/>
    </source>
</evidence>
<dbReference type="GO" id="GO:0016020">
    <property type="term" value="C:membrane"/>
    <property type="evidence" value="ECO:0007669"/>
    <property type="project" value="UniProtKB-SubCell"/>
</dbReference>
<comment type="caution">
    <text evidence="9">The sequence shown here is derived from an EMBL/GenBank/DDBJ whole genome shotgun (WGS) entry which is preliminary data.</text>
</comment>
<evidence type="ECO:0000256" key="7">
    <source>
        <dbReference type="ARBA" id="ARBA00037847"/>
    </source>
</evidence>
<proteinExistence type="inferred from homology"/>
<accession>A0A6A3CG66</accession>
<dbReference type="Proteomes" id="UP000436088">
    <property type="component" value="Unassembled WGS sequence"/>
</dbReference>
<evidence type="ECO:0000313" key="9">
    <source>
        <dbReference type="EMBL" id="KAE8728305.1"/>
    </source>
</evidence>
<evidence type="ECO:0000256" key="5">
    <source>
        <dbReference type="ARBA" id="ARBA00022968"/>
    </source>
</evidence>
<evidence type="ECO:0000256" key="2">
    <source>
        <dbReference type="ARBA" id="ARBA00008361"/>
    </source>
</evidence>